<protein>
    <recommendedName>
        <fullName evidence="1">UPF0223 protein NCTC13940_00352</fullName>
    </recommendedName>
</protein>
<reference evidence="2 3" key="1">
    <citation type="submission" date="2018-06" db="EMBL/GenBank/DDBJ databases">
        <authorList>
            <consortium name="Pathogen Informatics"/>
            <person name="Doyle S."/>
        </authorList>
    </citation>
    <scope>NUCLEOTIDE SEQUENCE [LARGE SCALE GENOMIC DNA]</scope>
    <source>
        <strain evidence="2 3">NCTC13940</strain>
    </source>
</reference>
<accession>A0A2X3H125</accession>
<dbReference type="NCBIfam" id="NF003353">
    <property type="entry name" value="PRK04387.1"/>
    <property type="match status" value="1"/>
</dbReference>
<proteinExistence type="inferred from homology"/>
<organism evidence="2 3">
    <name type="scientific">Listeria fleischmannii subsp. fleischmannii</name>
    <dbReference type="NCBI Taxonomy" id="1671902"/>
    <lineage>
        <taxon>Bacteria</taxon>
        <taxon>Bacillati</taxon>
        <taxon>Bacillota</taxon>
        <taxon>Bacilli</taxon>
        <taxon>Bacillales</taxon>
        <taxon>Listeriaceae</taxon>
        <taxon>Listeria</taxon>
    </lineage>
</organism>
<dbReference type="HAMAP" id="MF_01041">
    <property type="entry name" value="UPF0223"/>
    <property type="match status" value="1"/>
</dbReference>
<name>A0A2X3H125_9LIST</name>
<dbReference type="InterPro" id="IPR007920">
    <property type="entry name" value="UPF0223"/>
</dbReference>
<dbReference type="SUPFAM" id="SSF158504">
    <property type="entry name" value="BH2638-like"/>
    <property type="match status" value="1"/>
</dbReference>
<evidence type="ECO:0000313" key="2">
    <source>
        <dbReference type="EMBL" id="SQC65004.1"/>
    </source>
</evidence>
<gene>
    <name evidence="2" type="ORF">NCTC13940_00352</name>
</gene>
<dbReference type="Pfam" id="PF05256">
    <property type="entry name" value="UPF0223"/>
    <property type="match status" value="1"/>
</dbReference>
<dbReference type="AlphaFoldDB" id="A0A2X3H125"/>
<dbReference type="EMBL" id="UAWT01000002">
    <property type="protein sequence ID" value="SQC65004.1"/>
    <property type="molecule type" value="Genomic_DNA"/>
</dbReference>
<dbReference type="STRING" id="1214117.LFLEISCH_03225"/>
<dbReference type="Gene3D" id="1.10.220.80">
    <property type="entry name" value="BH2638-like"/>
    <property type="match status" value="1"/>
</dbReference>
<dbReference type="Proteomes" id="UP000250257">
    <property type="component" value="Unassembled WGS sequence"/>
</dbReference>
<evidence type="ECO:0000313" key="3">
    <source>
        <dbReference type="Proteomes" id="UP000250257"/>
    </source>
</evidence>
<evidence type="ECO:0000256" key="1">
    <source>
        <dbReference type="HAMAP-Rule" id="MF_01041"/>
    </source>
</evidence>
<dbReference type="InterPro" id="IPR023324">
    <property type="entry name" value="BH2638-like_sf"/>
</dbReference>
<dbReference type="PIRSF" id="PIRSF037260">
    <property type="entry name" value="UPF0223"/>
    <property type="match status" value="1"/>
</dbReference>
<comment type="similarity">
    <text evidence="1">Belongs to the UPF0223 family.</text>
</comment>
<sequence>MTKMNYSYPIDMDWSKDEITTVIHYFEMIEKAYEKGVSTSEIKEAYRAFKVVVPSIGEEKRLGREFEDASGYSPYQVMKMLKNATTSTIKMKP</sequence>